<dbReference type="HOGENOM" id="CLU_2668574_0_0_5"/>
<protein>
    <submittedName>
        <fullName evidence="1">Uncharacterized protein</fullName>
    </submittedName>
</protein>
<dbReference type="AlphaFoldDB" id="U4Q6M0"/>
<name>U4Q6M0_9HYPH</name>
<keyword evidence="1" id="KW-0614">Plasmid</keyword>
<sequence>MIFLLAITEHNSMNAWLIKRGIEAELQHMVNESPAGRCWDVVRSVKRHRQAILAKAGPRLISIWSRRRIGPNWRN</sequence>
<evidence type="ECO:0000313" key="1">
    <source>
        <dbReference type="EMBL" id="CDI11760.1"/>
    </source>
</evidence>
<geneLocation type="plasmid" evidence="1 2">
    <name>IRBL74_p</name>
</geneLocation>
<accession>U4Q6M0</accession>
<dbReference type="KEGG" id="rir:BN877_p0031"/>
<dbReference type="EMBL" id="HG518324">
    <property type="protein sequence ID" value="CDI11760.1"/>
    <property type="molecule type" value="Genomic_DNA"/>
</dbReference>
<organism evidence="1 2">
    <name type="scientific">Agrobacterium pusense</name>
    <dbReference type="NCBI Taxonomy" id="648995"/>
    <lineage>
        <taxon>Bacteria</taxon>
        <taxon>Pseudomonadati</taxon>
        <taxon>Pseudomonadota</taxon>
        <taxon>Alphaproteobacteria</taxon>
        <taxon>Hyphomicrobiales</taxon>
        <taxon>Rhizobiaceae</taxon>
        <taxon>Rhizobium/Agrobacterium group</taxon>
        <taxon>Agrobacterium</taxon>
    </lineage>
</organism>
<dbReference type="Proteomes" id="UP000016944">
    <property type="component" value="Plasmid IRBL74_p"/>
</dbReference>
<proteinExistence type="predicted"/>
<evidence type="ECO:0000313" key="2">
    <source>
        <dbReference type="Proteomes" id="UP000016944"/>
    </source>
</evidence>
<gene>
    <name evidence="1" type="ORF">BN877_p0031</name>
</gene>
<reference evidence="1 2" key="1">
    <citation type="journal article" date="2013" name="Genome Announc.">
        <title>Complete Genome Sequence of the Sesbania Symbiont and Rice Growth-Promoting Endophyte Rhizobium sp. Strain IRBG74.</title>
        <authorList>
            <person name="Crook M.B."/>
            <person name="Mitra S."/>
            <person name="Ane J.M."/>
            <person name="Sadowsky M.J."/>
            <person name="Gyaneshwar P."/>
        </authorList>
    </citation>
    <scope>NUCLEOTIDE SEQUENCE [LARGE SCALE GENOMIC DNA]</scope>
    <source>
        <strain evidence="1 2">IRBG74</strain>
        <plasmid evidence="2">IRBL74_p</plasmid>
    </source>
</reference>